<reference evidence="3" key="1">
    <citation type="submission" date="2018-11" db="EMBL/GenBank/DDBJ databases">
        <authorList>
            <consortium name="Pathogen Informatics"/>
        </authorList>
    </citation>
    <scope>NUCLEOTIDE SEQUENCE [LARGE SCALE GENOMIC DNA]</scope>
</reference>
<sequence>MLDLSANRLNGIEPSSMEHLQSLVELNLSENSLTDIPSTAFDGLSKLRKLDLSYNQFSRIDLAMLADVRLLEVLILRNNRISEVGIDECETSRITAKKIDEAVELSVESTSLSKHDSLKHLDLGSNRIASLTDVALQGLGMLQYLNLSSNIVRFAA</sequence>
<dbReference type="InterPro" id="IPR001611">
    <property type="entry name" value="Leu-rich_rpt"/>
</dbReference>
<dbReference type="Gene3D" id="3.80.10.10">
    <property type="entry name" value="Ribonuclease Inhibitor"/>
    <property type="match status" value="2"/>
</dbReference>
<dbReference type="Pfam" id="PF13855">
    <property type="entry name" value="LRR_8"/>
    <property type="match status" value="2"/>
</dbReference>
<dbReference type="InterPro" id="IPR032675">
    <property type="entry name" value="LRR_dom_sf"/>
</dbReference>
<dbReference type="SUPFAM" id="SSF52058">
    <property type="entry name" value="L domain-like"/>
    <property type="match status" value="1"/>
</dbReference>
<keyword evidence="1" id="KW-0433">Leucine-rich repeat</keyword>
<dbReference type="PANTHER" id="PTHR24366">
    <property type="entry name" value="IG(IMMUNOGLOBULIN) AND LRR(LEUCINE RICH REPEAT) DOMAINS"/>
    <property type="match status" value="1"/>
</dbReference>
<dbReference type="PRINTS" id="PR00019">
    <property type="entry name" value="LEURICHRPT"/>
</dbReference>
<accession>A0A3P7FA40</accession>
<proteinExistence type="predicted"/>
<dbReference type="SMART" id="SM00369">
    <property type="entry name" value="LRR_TYP"/>
    <property type="match status" value="4"/>
</dbReference>
<gene>
    <name evidence="3" type="ORF">TCNE_LOCUS3649</name>
</gene>
<keyword evidence="2" id="KW-0677">Repeat</keyword>
<dbReference type="EMBL" id="UYWY01004888">
    <property type="protein sequence ID" value="VDM29366.1"/>
    <property type="molecule type" value="Genomic_DNA"/>
</dbReference>
<evidence type="ECO:0000256" key="1">
    <source>
        <dbReference type="ARBA" id="ARBA00022614"/>
    </source>
</evidence>
<organism evidence="3">
    <name type="scientific">Toxocara canis</name>
    <name type="common">Canine roundworm</name>
    <dbReference type="NCBI Taxonomy" id="6265"/>
    <lineage>
        <taxon>Eukaryota</taxon>
        <taxon>Metazoa</taxon>
        <taxon>Ecdysozoa</taxon>
        <taxon>Nematoda</taxon>
        <taxon>Chromadorea</taxon>
        <taxon>Rhabditida</taxon>
        <taxon>Spirurina</taxon>
        <taxon>Ascaridomorpha</taxon>
        <taxon>Ascaridoidea</taxon>
        <taxon>Toxocaridae</taxon>
        <taxon>Toxocara</taxon>
    </lineage>
</organism>
<dbReference type="PANTHER" id="PTHR24366:SF96">
    <property type="entry name" value="LEUCINE RICH REPEAT CONTAINING 53"/>
    <property type="match status" value="1"/>
</dbReference>
<dbReference type="InterPro" id="IPR003591">
    <property type="entry name" value="Leu-rich_rpt_typical-subtyp"/>
</dbReference>
<name>A0A3P7FA40_TOXCA</name>
<protein>
    <submittedName>
        <fullName evidence="3">Uncharacterized protein</fullName>
    </submittedName>
</protein>
<evidence type="ECO:0000256" key="2">
    <source>
        <dbReference type="ARBA" id="ARBA00022737"/>
    </source>
</evidence>
<dbReference type="AlphaFoldDB" id="A0A3P7FA40"/>
<dbReference type="PROSITE" id="PS51450">
    <property type="entry name" value="LRR"/>
    <property type="match status" value="3"/>
</dbReference>
<evidence type="ECO:0000313" key="3">
    <source>
        <dbReference type="EMBL" id="VDM29366.1"/>
    </source>
</evidence>